<dbReference type="AlphaFoldDB" id="A0AAV1RJZ1"/>
<dbReference type="EMBL" id="CAWUPB010001009">
    <property type="protein sequence ID" value="CAK7336761.1"/>
    <property type="molecule type" value="Genomic_DNA"/>
</dbReference>
<proteinExistence type="predicted"/>
<sequence>MANRKGLLEIWNCLTIQQNKKKNIKSGVFVNDHANAELSLRPSCAGCAEVLFLQGFFAFSNALRKRAWIELDAKCTLHWFWTQNQEP</sequence>
<protein>
    <submittedName>
        <fullName evidence="1">Uncharacterized protein</fullName>
    </submittedName>
</protein>
<reference evidence="1 2" key="1">
    <citation type="submission" date="2024-01" db="EMBL/GenBank/DDBJ databases">
        <authorList>
            <person name="Waweru B."/>
        </authorList>
    </citation>
    <scope>NUCLEOTIDE SEQUENCE [LARGE SCALE GENOMIC DNA]</scope>
</reference>
<dbReference type="Proteomes" id="UP001314170">
    <property type="component" value="Unassembled WGS sequence"/>
</dbReference>
<gene>
    <name evidence="1" type="ORF">DCAF_LOCUS11781</name>
</gene>
<organism evidence="1 2">
    <name type="scientific">Dovyalis caffra</name>
    <dbReference type="NCBI Taxonomy" id="77055"/>
    <lineage>
        <taxon>Eukaryota</taxon>
        <taxon>Viridiplantae</taxon>
        <taxon>Streptophyta</taxon>
        <taxon>Embryophyta</taxon>
        <taxon>Tracheophyta</taxon>
        <taxon>Spermatophyta</taxon>
        <taxon>Magnoliopsida</taxon>
        <taxon>eudicotyledons</taxon>
        <taxon>Gunneridae</taxon>
        <taxon>Pentapetalae</taxon>
        <taxon>rosids</taxon>
        <taxon>fabids</taxon>
        <taxon>Malpighiales</taxon>
        <taxon>Salicaceae</taxon>
        <taxon>Flacourtieae</taxon>
        <taxon>Dovyalis</taxon>
    </lineage>
</organism>
<name>A0AAV1RJZ1_9ROSI</name>
<evidence type="ECO:0000313" key="1">
    <source>
        <dbReference type="EMBL" id="CAK7336761.1"/>
    </source>
</evidence>
<accession>A0AAV1RJZ1</accession>
<evidence type="ECO:0000313" key="2">
    <source>
        <dbReference type="Proteomes" id="UP001314170"/>
    </source>
</evidence>
<comment type="caution">
    <text evidence="1">The sequence shown here is derived from an EMBL/GenBank/DDBJ whole genome shotgun (WGS) entry which is preliminary data.</text>
</comment>
<keyword evidence="2" id="KW-1185">Reference proteome</keyword>